<evidence type="ECO:0000256" key="1">
    <source>
        <dbReference type="ARBA" id="ARBA00023235"/>
    </source>
</evidence>
<dbReference type="Gene3D" id="3.30.70.580">
    <property type="entry name" value="Pseudouridine synthase I, catalytic domain, N-terminal subdomain"/>
    <property type="match status" value="1"/>
</dbReference>
<dbReference type="GO" id="GO:0003723">
    <property type="term" value="F:RNA binding"/>
    <property type="evidence" value="ECO:0007669"/>
    <property type="project" value="InterPro"/>
</dbReference>
<organism evidence="2">
    <name type="scientific">Candidatus Aciduliprofundum boonei</name>
    <dbReference type="NCBI Taxonomy" id="379547"/>
    <lineage>
        <taxon>Archaea</taxon>
        <taxon>Methanobacteriati</taxon>
        <taxon>Thermoplasmatota</taxon>
        <taxon>DHVE2 group</taxon>
        <taxon>Candidatus Aciduliprofundum</taxon>
    </lineage>
</organism>
<accession>A0A7J3TAV5</accession>
<feature type="non-terminal residue" evidence="2">
    <location>
        <position position="55"/>
    </location>
</feature>
<proteinExistence type="predicted"/>
<gene>
    <name evidence="2" type="ORF">ENL31_01095</name>
</gene>
<dbReference type="GO" id="GO:0001522">
    <property type="term" value="P:pseudouridine synthesis"/>
    <property type="evidence" value="ECO:0007669"/>
    <property type="project" value="InterPro"/>
</dbReference>
<dbReference type="InterPro" id="IPR020094">
    <property type="entry name" value="TruA/RsuA/RluB/E/F_N"/>
</dbReference>
<comment type="caution">
    <text evidence="2">The sequence shown here is derived from an EMBL/GenBank/DDBJ whole genome shotgun (WGS) entry which is preliminary data.</text>
</comment>
<dbReference type="SUPFAM" id="SSF55120">
    <property type="entry name" value="Pseudouridine synthase"/>
    <property type="match status" value="1"/>
</dbReference>
<protein>
    <submittedName>
        <fullName evidence="2">tRNA pseudouridine(38-40) synthase TruA</fullName>
    </submittedName>
</protein>
<reference evidence="2" key="1">
    <citation type="journal article" date="2020" name="mSystems">
        <title>Genome- and Community-Level Interaction Insights into Carbon Utilization and Element Cycling Functions of Hydrothermarchaeota in Hydrothermal Sediment.</title>
        <authorList>
            <person name="Zhou Z."/>
            <person name="Liu Y."/>
            <person name="Xu W."/>
            <person name="Pan J."/>
            <person name="Luo Z.H."/>
            <person name="Li M."/>
        </authorList>
    </citation>
    <scope>NUCLEOTIDE SEQUENCE [LARGE SCALE GENOMIC DNA]</scope>
    <source>
        <strain evidence="2">HyVt-85</strain>
    </source>
</reference>
<sequence>MLLKFAYDGTKFFGYQRQKDIPTVESSVLQVLRKFGIANNLKSASRTDRGVSALG</sequence>
<keyword evidence="1" id="KW-0413">Isomerase</keyword>
<dbReference type="Proteomes" id="UP000886130">
    <property type="component" value="Unassembled WGS sequence"/>
</dbReference>
<dbReference type="GO" id="GO:0009982">
    <property type="term" value="F:pseudouridine synthase activity"/>
    <property type="evidence" value="ECO:0007669"/>
    <property type="project" value="InterPro"/>
</dbReference>
<dbReference type="EMBL" id="DRTM01000084">
    <property type="protein sequence ID" value="HHE75708.1"/>
    <property type="molecule type" value="Genomic_DNA"/>
</dbReference>
<dbReference type="AlphaFoldDB" id="A0A7J3TAV5"/>
<evidence type="ECO:0000313" key="2">
    <source>
        <dbReference type="EMBL" id="HHE75708.1"/>
    </source>
</evidence>
<name>A0A7J3TAV5_9ARCH</name>
<dbReference type="InterPro" id="IPR020103">
    <property type="entry name" value="PsdUridine_synth_cat_dom_sf"/>
</dbReference>